<dbReference type="EMBL" id="VAWA01000003">
    <property type="protein sequence ID" value="TLP78975.1"/>
    <property type="molecule type" value="Genomic_DNA"/>
</dbReference>
<dbReference type="Proteomes" id="UP000306544">
    <property type="component" value="Unassembled WGS sequence"/>
</dbReference>
<gene>
    <name evidence="2" type="ORF">FEF27_03740</name>
</gene>
<keyword evidence="1" id="KW-0472">Membrane</keyword>
<keyword evidence="1" id="KW-1133">Transmembrane helix</keyword>
<feature type="transmembrane region" description="Helical" evidence="1">
    <location>
        <begin position="70"/>
        <end position="89"/>
    </location>
</feature>
<dbReference type="RefSeq" id="WP_138169486.1">
    <property type="nucleotide sequence ID" value="NZ_VAWA01000003.1"/>
</dbReference>
<feature type="transmembrane region" description="Helical" evidence="1">
    <location>
        <begin position="126"/>
        <end position="150"/>
    </location>
</feature>
<proteinExistence type="predicted"/>
<evidence type="ECO:0000313" key="2">
    <source>
        <dbReference type="EMBL" id="TLP78975.1"/>
    </source>
</evidence>
<protein>
    <recommendedName>
        <fullName evidence="4">F420-dependent oxidoreductase</fullName>
    </recommendedName>
</protein>
<feature type="transmembrane region" description="Helical" evidence="1">
    <location>
        <begin position="202"/>
        <end position="223"/>
    </location>
</feature>
<dbReference type="NCBIfam" id="NF038065">
    <property type="entry name" value="Pr6Pr"/>
    <property type="match status" value="1"/>
</dbReference>
<name>A0A5R9ALW4_9MICC</name>
<reference evidence="2 3" key="1">
    <citation type="submission" date="2019-05" db="EMBL/GenBank/DDBJ databases">
        <title>Nesterenkonia sp. GY239, isolated from the Southern Atlantic Ocean.</title>
        <authorList>
            <person name="Zhang G."/>
        </authorList>
    </citation>
    <scope>NUCLEOTIDE SEQUENCE [LARGE SCALE GENOMIC DNA]</scope>
    <source>
        <strain evidence="2 3">GY239</strain>
    </source>
</reference>
<accession>A0A5R9ALW4</accession>
<organism evidence="2 3">
    <name type="scientific">Nesterenkonia sphaerica</name>
    <dbReference type="NCBI Taxonomy" id="1804988"/>
    <lineage>
        <taxon>Bacteria</taxon>
        <taxon>Bacillati</taxon>
        <taxon>Actinomycetota</taxon>
        <taxon>Actinomycetes</taxon>
        <taxon>Micrococcales</taxon>
        <taxon>Micrococcaceae</taxon>
        <taxon>Nesterenkonia</taxon>
    </lineage>
</organism>
<comment type="caution">
    <text evidence="2">The sequence shown here is derived from an EMBL/GenBank/DDBJ whole genome shotgun (WGS) entry which is preliminary data.</text>
</comment>
<dbReference type="OrthoDB" id="9809977at2"/>
<sequence length="234" mass="24950">MPTSKSTSDALSWQYSAAARCVHAAVAALCAAGLLSSLYLGWTTASQLPPGVGYSGGFAAGWPHLLNQPAYFTFLSALLVCVTSVQLSLRPHRTSAVFHSVRLAGTVQVVITGVVFNLLLRTEGELAGIWLFHDQVLHVAVPILAPLVWLVLGPHGHLTGRVVAGSTVLPLLWLAVTLLRGPVLDWYPYTILDVPGMGLGAVAPYVGAILIGFLALASGMWLIDRLRWGSRRSH</sequence>
<dbReference type="InterPro" id="IPR049713">
    <property type="entry name" value="Pr6Pr-like"/>
</dbReference>
<keyword evidence="3" id="KW-1185">Reference proteome</keyword>
<feature type="transmembrane region" description="Helical" evidence="1">
    <location>
        <begin position="101"/>
        <end position="120"/>
    </location>
</feature>
<dbReference type="AlphaFoldDB" id="A0A5R9ALW4"/>
<feature type="transmembrane region" description="Helical" evidence="1">
    <location>
        <begin position="21"/>
        <end position="42"/>
    </location>
</feature>
<evidence type="ECO:0008006" key="4">
    <source>
        <dbReference type="Google" id="ProtNLM"/>
    </source>
</evidence>
<keyword evidence="1" id="KW-0812">Transmembrane</keyword>
<evidence type="ECO:0000256" key="1">
    <source>
        <dbReference type="SAM" id="Phobius"/>
    </source>
</evidence>
<feature type="transmembrane region" description="Helical" evidence="1">
    <location>
        <begin position="162"/>
        <end position="182"/>
    </location>
</feature>
<evidence type="ECO:0000313" key="3">
    <source>
        <dbReference type="Proteomes" id="UP000306544"/>
    </source>
</evidence>